<dbReference type="RefSeq" id="XP_012191264.1">
    <property type="nucleotide sequence ID" value="XM_012335874.1"/>
</dbReference>
<proteinExistence type="predicted"/>
<dbReference type="Proteomes" id="UP000014071">
    <property type="component" value="Unassembled WGS sequence"/>
</dbReference>
<evidence type="ECO:0000313" key="1">
    <source>
        <dbReference type="EMBL" id="GAC97677.1"/>
    </source>
</evidence>
<name>R9P8U1_PSEHS</name>
<dbReference type="GeneID" id="24110543"/>
<evidence type="ECO:0000313" key="2">
    <source>
        <dbReference type="Proteomes" id="UP000014071"/>
    </source>
</evidence>
<dbReference type="EMBL" id="DF238810">
    <property type="protein sequence ID" value="GAC97677.1"/>
    <property type="molecule type" value="Genomic_DNA"/>
</dbReference>
<gene>
    <name evidence="1" type="ORF">PHSY_005263</name>
</gene>
<dbReference type="HOGENOM" id="CLU_1778302_0_0_1"/>
<protein>
    <submittedName>
        <fullName evidence="1">Uncharacterized protein</fullName>
    </submittedName>
</protein>
<accession>R9P8U1</accession>
<keyword evidence="2" id="KW-1185">Reference proteome</keyword>
<dbReference type="AlphaFoldDB" id="R9P8U1"/>
<reference evidence="2" key="1">
    <citation type="journal article" date="2013" name="Genome Announc.">
        <title>Draft genome sequence of the basidiomycetous yeast-like fungus Pseudozyma hubeiensis SY62, which produces an abundant amount of the biosurfactant mannosylerythritol lipids.</title>
        <authorList>
            <person name="Konishi M."/>
            <person name="Hatada Y."/>
            <person name="Horiuchi J."/>
        </authorList>
    </citation>
    <scope>NUCLEOTIDE SEQUENCE [LARGE SCALE GENOMIC DNA]</scope>
    <source>
        <strain evidence="2">SY62</strain>
    </source>
</reference>
<sequence>MEIRSVDMKAARGIRRRKEVRSEWRLSARHVRGRRSASATSAWIRANSGNIKKLSRCGDQCVSVVQKMRLRGYTIAMSFRSNRIQVFRSSEARLETNVPRSSIPPLESDDACLPGKHGAVMMNAPADRRRYKRSAALRCLQSAASG</sequence>
<organism evidence="1 2">
    <name type="scientific">Pseudozyma hubeiensis (strain SY62)</name>
    <name type="common">Yeast</name>
    <dbReference type="NCBI Taxonomy" id="1305764"/>
    <lineage>
        <taxon>Eukaryota</taxon>
        <taxon>Fungi</taxon>
        <taxon>Dikarya</taxon>
        <taxon>Basidiomycota</taxon>
        <taxon>Ustilaginomycotina</taxon>
        <taxon>Ustilaginomycetes</taxon>
        <taxon>Ustilaginales</taxon>
        <taxon>Ustilaginaceae</taxon>
        <taxon>Pseudozyma</taxon>
    </lineage>
</organism>